<feature type="compositionally biased region" description="Polar residues" evidence="1">
    <location>
        <begin position="12"/>
        <end position="21"/>
    </location>
</feature>
<dbReference type="AlphaFoldDB" id="A0A6A4NNA1"/>
<dbReference type="Proteomes" id="UP000447434">
    <property type="component" value="Chromosome 21"/>
</dbReference>
<organism evidence="2 3">
    <name type="scientific">Lupinus albus</name>
    <name type="common">White lupine</name>
    <name type="synonym">Lupinus termis</name>
    <dbReference type="NCBI Taxonomy" id="3870"/>
    <lineage>
        <taxon>Eukaryota</taxon>
        <taxon>Viridiplantae</taxon>
        <taxon>Streptophyta</taxon>
        <taxon>Embryophyta</taxon>
        <taxon>Tracheophyta</taxon>
        <taxon>Spermatophyta</taxon>
        <taxon>Magnoliopsida</taxon>
        <taxon>eudicotyledons</taxon>
        <taxon>Gunneridae</taxon>
        <taxon>Pentapetalae</taxon>
        <taxon>rosids</taxon>
        <taxon>fabids</taxon>
        <taxon>Fabales</taxon>
        <taxon>Fabaceae</taxon>
        <taxon>Papilionoideae</taxon>
        <taxon>50 kb inversion clade</taxon>
        <taxon>genistoids sensu lato</taxon>
        <taxon>core genistoids</taxon>
        <taxon>Genisteae</taxon>
        <taxon>Lupinus</taxon>
    </lineage>
</organism>
<protein>
    <submittedName>
        <fullName evidence="2">Uncharacterized protein</fullName>
    </submittedName>
</protein>
<proteinExistence type="predicted"/>
<name>A0A6A4NNA1_LUPAL</name>
<evidence type="ECO:0000313" key="3">
    <source>
        <dbReference type="Proteomes" id="UP000447434"/>
    </source>
</evidence>
<dbReference type="EMBL" id="WOCE01000021">
    <property type="protein sequence ID" value="KAE9589064.1"/>
    <property type="molecule type" value="Genomic_DNA"/>
</dbReference>
<gene>
    <name evidence="2" type="ORF">Lalb_Chr21g0305091</name>
</gene>
<evidence type="ECO:0000313" key="2">
    <source>
        <dbReference type="EMBL" id="KAE9589064.1"/>
    </source>
</evidence>
<comment type="caution">
    <text evidence="2">The sequence shown here is derived from an EMBL/GenBank/DDBJ whole genome shotgun (WGS) entry which is preliminary data.</text>
</comment>
<feature type="region of interest" description="Disordered" evidence="1">
    <location>
        <begin position="1"/>
        <end position="23"/>
    </location>
</feature>
<reference evidence="3" key="1">
    <citation type="journal article" date="2020" name="Nat. Commun.">
        <title>Genome sequence of the cluster root forming white lupin.</title>
        <authorList>
            <person name="Hufnagel B."/>
            <person name="Marques A."/>
            <person name="Soriano A."/>
            <person name="Marques L."/>
            <person name="Divol F."/>
            <person name="Doumas P."/>
            <person name="Sallet E."/>
            <person name="Mancinotti D."/>
            <person name="Carrere S."/>
            <person name="Marande W."/>
            <person name="Arribat S."/>
            <person name="Keller J."/>
            <person name="Huneau C."/>
            <person name="Blein T."/>
            <person name="Aime D."/>
            <person name="Laguerre M."/>
            <person name="Taylor J."/>
            <person name="Schubert V."/>
            <person name="Nelson M."/>
            <person name="Geu-Flores F."/>
            <person name="Crespi M."/>
            <person name="Gallardo-Guerrero K."/>
            <person name="Delaux P.-M."/>
            <person name="Salse J."/>
            <person name="Berges H."/>
            <person name="Guyot R."/>
            <person name="Gouzy J."/>
            <person name="Peret B."/>
        </authorList>
    </citation>
    <scope>NUCLEOTIDE SEQUENCE [LARGE SCALE GENOMIC DNA]</scope>
    <source>
        <strain evidence="3">cv. Amiga</strain>
    </source>
</reference>
<keyword evidence="3" id="KW-1185">Reference proteome</keyword>
<sequence>MSNPMAMPPYPFSTSSDQPSSPLWGFSDVEDDRHVRVAPSTLSDSYKIFSWNLIFPNFSFKFM</sequence>
<accession>A0A6A4NNA1</accession>
<feature type="compositionally biased region" description="Pro residues" evidence="1">
    <location>
        <begin position="1"/>
        <end position="11"/>
    </location>
</feature>
<evidence type="ECO:0000256" key="1">
    <source>
        <dbReference type="SAM" id="MobiDB-lite"/>
    </source>
</evidence>